<organism evidence="1 2">
    <name type="scientific">Oceanobacillus caeni</name>
    <dbReference type="NCBI Taxonomy" id="405946"/>
    <lineage>
        <taxon>Bacteria</taxon>
        <taxon>Bacillati</taxon>
        <taxon>Bacillota</taxon>
        <taxon>Bacilli</taxon>
        <taxon>Bacillales</taxon>
        <taxon>Bacillaceae</taxon>
        <taxon>Oceanobacillus</taxon>
    </lineage>
</organism>
<sequence>MTDEAHEGFTPELTNEIMALLGAKGYICQTFGVTLENKGVAYDVELELIEKEKQESSRRAESVYNKANRITIKLD</sequence>
<keyword evidence="2" id="KW-1185">Reference proteome</keyword>
<name>A0ABR5MFJ5_9BACI</name>
<dbReference type="EMBL" id="LGTK01000117">
    <property type="protein sequence ID" value="KPH69314.1"/>
    <property type="molecule type" value="Genomic_DNA"/>
</dbReference>
<evidence type="ECO:0000313" key="2">
    <source>
        <dbReference type="Proteomes" id="UP000037854"/>
    </source>
</evidence>
<gene>
    <name evidence="1" type="ORF">AFL42_17215</name>
</gene>
<reference evidence="1 2" key="1">
    <citation type="submission" date="2015-07" db="EMBL/GenBank/DDBJ databases">
        <title>High-quality draft genome sequence of Oceanobacillus caeni HM6, a bacillus isolated from a human feces.</title>
        <authorList>
            <person name="Kumar J."/>
            <person name="Verma M.K."/>
            <person name="Pandey R."/>
            <person name="Bhambi M."/>
            <person name="Chauhan N."/>
        </authorList>
    </citation>
    <scope>NUCLEOTIDE SEQUENCE [LARGE SCALE GENOMIC DNA]</scope>
    <source>
        <strain evidence="1 2">HM6</strain>
    </source>
</reference>
<evidence type="ECO:0000313" key="1">
    <source>
        <dbReference type="EMBL" id="KPH69314.1"/>
    </source>
</evidence>
<accession>A0ABR5MFJ5</accession>
<comment type="caution">
    <text evidence="1">The sequence shown here is derived from an EMBL/GenBank/DDBJ whole genome shotgun (WGS) entry which is preliminary data.</text>
</comment>
<proteinExistence type="predicted"/>
<protein>
    <submittedName>
        <fullName evidence="1">Uncharacterized protein</fullName>
    </submittedName>
</protein>
<dbReference type="Proteomes" id="UP000037854">
    <property type="component" value="Unassembled WGS sequence"/>
</dbReference>